<dbReference type="EMBL" id="ML975498">
    <property type="protein sequence ID" value="KAF1828780.1"/>
    <property type="molecule type" value="Genomic_DNA"/>
</dbReference>
<dbReference type="InterPro" id="IPR029044">
    <property type="entry name" value="Nucleotide-diphossugar_trans"/>
</dbReference>
<dbReference type="InterPro" id="IPR008630">
    <property type="entry name" value="Glyco_trans_34"/>
</dbReference>
<feature type="transmembrane region" description="Helical" evidence="5">
    <location>
        <begin position="7"/>
        <end position="27"/>
    </location>
</feature>
<keyword evidence="5" id="KW-0472">Membrane</keyword>
<evidence type="ECO:0000313" key="7">
    <source>
        <dbReference type="Proteomes" id="UP000800040"/>
    </source>
</evidence>
<dbReference type="Gene3D" id="3.90.550.10">
    <property type="entry name" value="Spore Coat Polysaccharide Biosynthesis Protein SpsA, Chain A"/>
    <property type="match status" value="1"/>
</dbReference>
<dbReference type="PANTHER" id="PTHR31306:SF8">
    <property type="entry name" value="GLYCOSYLTRANSFERASE FAMILY 34 PROTEIN"/>
    <property type="match status" value="1"/>
</dbReference>
<comment type="similarity">
    <text evidence="1">Belongs to the glycosyltransferase 34 family.</text>
</comment>
<dbReference type="AlphaFoldDB" id="A0A6A5JYY1"/>
<evidence type="ECO:0000256" key="3">
    <source>
        <dbReference type="ARBA" id="ARBA00022679"/>
    </source>
</evidence>
<organism evidence="6 7">
    <name type="scientific">Decorospora gaudefroyi</name>
    <dbReference type="NCBI Taxonomy" id="184978"/>
    <lineage>
        <taxon>Eukaryota</taxon>
        <taxon>Fungi</taxon>
        <taxon>Dikarya</taxon>
        <taxon>Ascomycota</taxon>
        <taxon>Pezizomycotina</taxon>
        <taxon>Dothideomycetes</taxon>
        <taxon>Pleosporomycetidae</taxon>
        <taxon>Pleosporales</taxon>
        <taxon>Pleosporineae</taxon>
        <taxon>Pleosporaceae</taxon>
        <taxon>Decorospora</taxon>
    </lineage>
</organism>
<dbReference type="GO" id="GO:0000139">
    <property type="term" value="C:Golgi membrane"/>
    <property type="evidence" value="ECO:0007669"/>
    <property type="project" value="TreeGrafter"/>
</dbReference>
<dbReference type="PANTHER" id="PTHR31306">
    <property type="entry name" value="ALPHA-1,6-MANNOSYLTRANSFERASE MNN11-RELATED"/>
    <property type="match status" value="1"/>
</dbReference>
<evidence type="ECO:0000256" key="4">
    <source>
        <dbReference type="SAM" id="MobiDB-lite"/>
    </source>
</evidence>
<accession>A0A6A5JYY1</accession>
<dbReference type="Proteomes" id="UP000800040">
    <property type="component" value="Unassembled WGS sequence"/>
</dbReference>
<protein>
    <recommendedName>
        <fullName evidence="8">Galactosyl transferase GMA12/MNN10 family protein</fullName>
    </recommendedName>
</protein>
<feature type="region of interest" description="Disordered" evidence="4">
    <location>
        <begin position="54"/>
        <end position="74"/>
    </location>
</feature>
<name>A0A6A5JYY1_9PLEO</name>
<dbReference type="GO" id="GO:0006487">
    <property type="term" value="P:protein N-linked glycosylation"/>
    <property type="evidence" value="ECO:0007669"/>
    <property type="project" value="TreeGrafter"/>
</dbReference>
<proteinExistence type="inferred from homology"/>
<keyword evidence="2" id="KW-0328">Glycosyltransferase</keyword>
<dbReference type="GO" id="GO:0016757">
    <property type="term" value="F:glycosyltransferase activity"/>
    <property type="evidence" value="ECO:0007669"/>
    <property type="project" value="UniProtKB-KW"/>
</dbReference>
<evidence type="ECO:0008006" key="8">
    <source>
        <dbReference type="Google" id="ProtNLM"/>
    </source>
</evidence>
<evidence type="ECO:0000256" key="5">
    <source>
        <dbReference type="SAM" id="Phobius"/>
    </source>
</evidence>
<sequence length="383" mass="43389">MSPSGPWVPKVLIAVLTLGIFYQLLWYSQTSLSTTTCTENTGSAWFQGVVGTHSEHGEDANTTDTVPPSLDNDKTHISYGPTQCMPAFSDRLKHLAITQNETCAKHAPFQTQETRRVALASINTGDPEEAYQRALQSQMLHSAIHETSTHILCEDLADGAWNKIAFLLNLLMTEMLKPASSRLEWIMWIDRDVIVLDTCRPLSSFLPPPTAAFDKINLITNHDALGLNAGVFMFRVNEWSIQLFNTILAFRYFRPDQDLVLAEQTAMEIIIQEDQWKDAVARVPWYWFNAYPKLEDDSLDTYREGSEPDDLEWFRARKGDFAVHFAGVGGRSERMLEWTEMLDHVDNVWEKGDALRDVTGEIQTYWESYESGGLTDAQISGEP</sequence>
<evidence type="ECO:0000256" key="1">
    <source>
        <dbReference type="ARBA" id="ARBA00005664"/>
    </source>
</evidence>
<keyword evidence="7" id="KW-1185">Reference proteome</keyword>
<evidence type="ECO:0000256" key="2">
    <source>
        <dbReference type="ARBA" id="ARBA00022676"/>
    </source>
</evidence>
<keyword evidence="3" id="KW-0808">Transferase</keyword>
<evidence type="ECO:0000313" key="6">
    <source>
        <dbReference type="EMBL" id="KAF1828780.1"/>
    </source>
</evidence>
<reference evidence="6" key="1">
    <citation type="submission" date="2020-01" db="EMBL/GenBank/DDBJ databases">
        <authorList>
            <consortium name="DOE Joint Genome Institute"/>
            <person name="Haridas S."/>
            <person name="Albert R."/>
            <person name="Binder M."/>
            <person name="Bloem J."/>
            <person name="Labutti K."/>
            <person name="Salamov A."/>
            <person name="Andreopoulos B."/>
            <person name="Baker S.E."/>
            <person name="Barry K."/>
            <person name="Bills G."/>
            <person name="Bluhm B.H."/>
            <person name="Cannon C."/>
            <person name="Castanera R."/>
            <person name="Culley D.E."/>
            <person name="Daum C."/>
            <person name="Ezra D."/>
            <person name="Gonzalez J.B."/>
            <person name="Henrissat B."/>
            <person name="Kuo A."/>
            <person name="Liang C."/>
            <person name="Lipzen A."/>
            <person name="Lutzoni F."/>
            <person name="Magnuson J."/>
            <person name="Mondo S."/>
            <person name="Nolan M."/>
            <person name="Ohm R."/>
            <person name="Pangilinan J."/>
            <person name="Park H.-J."/>
            <person name="Ramirez L."/>
            <person name="Alfaro M."/>
            <person name="Sun H."/>
            <person name="Tritt A."/>
            <person name="Yoshinaga Y."/>
            <person name="Zwiers L.-H."/>
            <person name="Turgeon B.G."/>
            <person name="Goodwin S.B."/>
            <person name="Spatafora J.W."/>
            <person name="Crous P.W."/>
            <person name="Grigoriev I.V."/>
        </authorList>
    </citation>
    <scope>NUCLEOTIDE SEQUENCE</scope>
    <source>
        <strain evidence="6">P77</strain>
    </source>
</reference>
<dbReference type="SUPFAM" id="SSF53448">
    <property type="entry name" value="Nucleotide-diphospho-sugar transferases"/>
    <property type="match status" value="1"/>
</dbReference>
<dbReference type="Pfam" id="PF05637">
    <property type="entry name" value="Glyco_transf_34"/>
    <property type="match status" value="1"/>
</dbReference>
<keyword evidence="5" id="KW-1133">Transmembrane helix</keyword>
<dbReference type="OrthoDB" id="407658at2759"/>
<gene>
    <name evidence="6" type="ORF">BDW02DRAFT_574592</name>
</gene>
<keyword evidence="5" id="KW-0812">Transmembrane</keyword>